<dbReference type="OrthoDB" id="848790at2"/>
<gene>
    <name evidence="2" type="ORF">SanaruYs_17400</name>
</gene>
<sequence>MRSSIMYLRCILLVLASLTTISSFGQVTVRGAFLPDSVLIGDEAAFYLSATYPRKLQVIFPDSTYNFAPFEFVKKKYFTTTTSDSISYDSAVYTLSTFEVDPIQTLQLSAFVLHQQDCTAFTTETDTVFLKELVTIPLPDTLKAENLPLISNTAYEPVDWLLNYPLLIYIGGGLLVLLVVLWLIFGKRIRKHFTAKRLIKEHEFFINSFDQHYQTLKQTFNPRQAEQLLFLWKKYMESLDRKPYTKLTSKETERLLQNQSLGQQLRLVDASVYGNNQQIDQPVAFLREHAMSTFQQKLEQVKHG</sequence>
<dbReference type="AlphaFoldDB" id="A0A401U9F5"/>
<keyword evidence="3" id="KW-1185">Reference proteome</keyword>
<evidence type="ECO:0000313" key="3">
    <source>
        <dbReference type="Proteomes" id="UP000288227"/>
    </source>
</evidence>
<dbReference type="RefSeq" id="WP_127122175.1">
    <property type="nucleotide sequence ID" value="NZ_BHXQ01000003.1"/>
</dbReference>
<reference evidence="2 3" key="1">
    <citation type="submission" date="2018-11" db="EMBL/GenBank/DDBJ databases">
        <title>Chryseotalea sanarue gen. nov., sp., nov., a member of the family Cytophagaceae, isolated from a brackish lake in Hamamatsu Japan.</title>
        <authorList>
            <person name="Maejima Y."/>
            <person name="Iino T."/>
            <person name="Muraguchi Y."/>
            <person name="Fukuda K."/>
            <person name="Ohkuma M."/>
            <person name="Moriuchi R."/>
            <person name="Dohra H."/>
            <person name="Kimbara K."/>
            <person name="Shintani M."/>
        </authorList>
    </citation>
    <scope>NUCLEOTIDE SEQUENCE [LARGE SCALE GENOMIC DNA]</scope>
    <source>
        <strain evidence="2 3">Ys</strain>
    </source>
</reference>
<evidence type="ECO:0000256" key="1">
    <source>
        <dbReference type="SAM" id="Phobius"/>
    </source>
</evidence>
<dbReference type="EMBL" id="BHXQ01000003">
    <property type="protein sequence ID" value="GCC51515.1"/>
    <property type="molecule type" value="Genomic_DNA"/>
</dbReference>
<accession>A0A401U9F5</accession>
<proteinExistence type="predicted"/>
<name>A0A401U9F5_9BACT</name>
<evidence type="ECO:0000313" key="2">
    <source>
        <dbReference type="EMBL" id="GCC51515.1"/>
    </source>
</evidence>
<keyword evidence="1" id="KW-1133">Transmembrane helix</keyword>
<dbReference type="Proteomes" id="UP000288227">
    <property type="component" value="Unassembled WGS sequence"/>
</dbReference>
<keyword evidence="1" id="KW-0812">Transmembrane</keyword>
<feature type="transmembrane region" description="Helical" evidence="1">
    <location>
        <begin position="166"/>
        <end position="185"/>
    </location>
</feature>
<organism evidence="2 3">
    <name type="scientific">Chryseotalea sanaruensis</name>
    <dbReference type="NCBI Taxonomy" id="2482724"/>
    <lineage>
        <taxon>Bacteria</taxon>
        <taxon>Pseudomonadati</taxon>
        <taxon>Bacteroidota</taxon>
        <taxon>Cytophagia</taxon>
        <taxon>Cytophagales</taxon>
        <taxon>Chryseotaleaceae</taxon>
        <taxon>Chryseotalea</taxon>
    </lineage>
</organism>
<comment type="caution">
    <text evidence="2">The sequence shown here is derived from an EMBL/GenBank/DDBJ whole genome shotgun (WGS) entry which is preliminary data.</text>
</comment>
<protein>
    <submittedName>
        <fullName evidence="2">Uncharacterized protein</fullName>
    </submittedName>
</protein>
<keyword evidence="1" id="KW-0472">Membrane</keyword>